<dbReference type="GO" id="GO:0043609">
    <property type="term" value="P:regulation of carbon utilization"/>
    <property type="evidence" value="ECO:0007669"/>
    <property type="project" value="UniProtKB-ARBA"/>
</dbReference>
<comment type="similarity">
    <text evidence="11">Belongs to the creA/MIG C2H2-type zinc-finger protein family.</text>
</comment>
<evidence type="ECO:0000256" key="13">
    <source>
        <dbReference type="SAM" id="MobiDB-lite"/>
    </source>
</evidence>
<dbReference type="GO" id="GO:0000433">
    <property type="term" value="P:carbon catabolite repression of transcription from RNA polymerase II promoter by glucose"/>
    <property type="evidence" value="ECO:0007669"/>
    <property type="project" value="TreeGrafter"/>
</dbReference>
<evidence type="ECO:0000256" key="5">
    <source>
        <dbReference type="ARBA" id="ARBA00022771"/>
    </source>
</evidence>
<evidence type="ECO:0000256" key="8">
    <source>
        <dbReference type="ARBA" id="ARBA00023125"/>
    </source>
</evidence>
<keyword evidence="4" id="KW-0677">Repeat</keyword>
<keyword evidence="3" id="KW-0479">Metal-binding</keyword>
<name>A0AA43QLI4_9LECA</name>
<dbReference type="FunFam" id="3.30.160.60:FF:000152">
    <property type="entry name" value="DNA-binding protein creA"/>
    <property type="match status" value="1"/>
</dbReference>
<evidence type="ECO:0000256" key="6">
    <source>
        <dbReference type="ARBA" id="ARBA00022833"/>
    </source>
</evidence>
<evidence type="ECO:0000256" key="11">
    <source>
        <dbReference type="ARBA" id="ARBA00038023"/>
    </source>
</evidence>
<feature type="compositionally biased region" description="Basic and acidic residues" evidence="13">
    <location>
        <begin position="242"/>
        <end position="259"/>
    </location>
</feature>
<dbReference type="GO" id="GO:0005634">
    <property type="term" value="C:nucleus"/>
    <property type="evidence" value="ECO:0007669"/>
    <property type="project" value="UniProtKB-SubCell"/>
</dbReference>
<feature type="compositionally biased region" description="Polar residues" evidence="13">
    <location>
        <begin position="154"/>
        <end position="171"/>
    </location>
</feature>
<dbReference type="InterPro" id="IPR013087">
    <property type="entry name" value="Znf_C2H2_type"/>
</dbReference>
<feature type="compositionally biased region" description="Polar residues" evidence="13">
    <location>
        <begin position="265"/>
        <end position="279"/>
    </location>
</feature>
<feature type="region of interest" description="Disordered" evidence="13">
    <location>
        <begin position="1"/>
        <end position="29"/>
    </location>
</feature>
<dbReference type="AlphaFoldDB" id="A0AA43QLI4"/>
<accession>A0AA43QLI4</accession>
<sequence length="437" mass="47603">MAAAAVPSMPPPLVGGMRQPAQEHTQQGLPRPYKCTLCDKAFHRLEHQTRHVRTHTGEKPHICQFPRCTKRFSRSDELTRHSRIHNNPNARRNAKTHNVAAMQSYAQDQAVSNALMPPSSRPNISQSAPTSKVGSPNVSPPNSYSAYNSNTPSVLNPSSNRGSPPSHNLNRNPLDINLLASAASQVEREDLHNGQQASVVARHHHHHHHHHHPYYVHPSASANRLPSLSQYAYSQNMSRSHSHSDSDEHHHHHLVDSRPCKRSRPNSPLSSAGPSSPTFSHRGGDSYSPTPDHTPLATPAHSPRLRPYGDGMTHNGSPGIQLPSLRHLTLTHPPALAPLEPHMSNDTSPFGSLSSSANQGYLSNISNAAHHEGARISDIMSRDEGAKRTLPVPSLSGPKMGVQDLLNPVVTITNDGGSGFSSRKGSQAGNDLETRMY</sequence>
<dbReference type="InterPro" id="IPR036236">
    <property type="entry name" value="Znf_C2H2_sf"/>
</dbReference>
<dbReference type="GO" id="GO:0008270">
    <property type="term" value="F:zinc ion binding"/>
    <property type="evidence" value="ECO:0007669"/>
    <property type="project" value="UniProtKB-KW"/>
</dbReference>
<feature type="region of interest" description="Disordered" evidence="13">
    <location>
        <begin position="234"/>
        <end position="324"/>
    </location>
</feature>
<dbReference type="FunFam" id="3.30.160.60:FF:000089">
    <property type="entry name" value="DNA-binding protein creA"/>
    <property type="match status" value="1"/>
</dbReference>
<evidence type="ECO:0000256" key="7">
    <source>
        <dbReference type="ARBA" id="ARBA00023015"/>
    </source>
</evidence>
<reference evidence="15" key="1">
    <citation type="journal article" date="2023" name="Genome Biol. Evol.">
        <title>First Whole Genome Sequence and Flow Cytometry Genome Size Data for the Lichen-Forming Fungus Ramalina farinacea (Ascomycota).</title>
        <authorList>
            <person name="Llewellyn T."/>
            <person name="Mian S."/>
            <person name="Hill R."/>
            <person name="Leitch I.J."/>
            <person name="Gaya E."/>
        </authorList>
    </citation>
    <scope>NUCLEOTIDE SEQUENCE</scope>
    <source>
        <strain evidence="15">LIQ254RAFAR</strain>
    </source>
</reference>
<feature type="domain" description="C2H2-type" evidence="14">
    <location>
        <begin position="33"/>
        <end position="60"/>
    </location>
</feature>
<feature type="region of interest" description="Disordered" evidence="13">
    <location>
        <begin position="185"/>
        <end position="221"/>
    </location>
</feature>
<feature type="region of interest" description="Disordered" evidence="13">
    <location>
        <begin position="114"/>
        <end position="173"/>
    </location>
</feature>
<proteinExistence type="inferred from homology"/>
<evidence type="ECO:0000256" key="9">
    <source>
        <dbReference type="ARBA" id="ARBA00023163"/>
    </source>
</evidence>
<keyword evidence="2" id="KW-0678">Repressor</keyword>
<evidence type="ECO:0000313" key="16">
    <source>
        <dbReference type="Proteomes" id="UP001161017"/>
    </source>
</evidence>
<evidence type="ECO:0000256" key="1">
    <source>
        <dbReference type="ARBA" id="ARBA00004123"/>
    </source>
</evidence>
<evidence type="ECO:0000256" key="4">
    <source>
        <dbReference type="ARBA" id="ARBA00022737"/>
    </source>
</evidence>
<keyword evidence="16" id="KW-1185">Reference proteome</keyword>
<feature type="compositionally biased region" description="Polar residues" evidence="13">
    <location>
        <begin position="415"/>
        <end position="429"/>
    </location>
</feature>
<feature type="compositionally biased region" description="Basic residues" evidence="13">
    <location>
        <begin position="201"/>
        <end position="214"/>
    </location>
</feature>
<keyword evidence="9" id="KW-0804">Transcription</keyword>
<keyword evidence="6" id="KW-0862">Zinc</keyword>
<dbReference type="SMART" id="SM00355">
    <property type="entry name" value="ZnF_C2H2"/>
    <property type="match status" value="2"/>
</dbReference>
<keyword evidence="5 12" id="KW-0863">Zinc-finger</keyword>
<feature type="compositionally biased region" description="Low complexity" evidence="13">
    <location>
        <begin position="135"/>
        <end position="153"/>
    </location>
</feature>
<comment type="subcellular location">
    <subcellularLocation>
        <location evidence="1">Nucleus</location>
    </subcellularLocation>
</comment>
<feature type="compositionally biased region" description="Polar residues" evidence="13">
    <location>
        <begin position="121"/>
        <end position="134"/>
    </location>
</feature>
<keyword evidence="8" id="KW-0238">DNA-binding</keyword>
<dbReference type="PROSITE" id="PS50157">
    <property type="entry name" value="ZINC_FINGER_C2H2_2"/>
    <property type="match status" value="2"/>
</dbReference>
<evidence type="ECO:0000256" key="10">
    <source>
        <dbReference type="ARBA" id="ARBA00023242"/>
    </source>
</evidence>
<dbReference type="GO" id="GO:0005737">
    <property type="term" value="C:cytoplasm"/>
    <property type="evidence" value="ECO:0007669"/>
    <property type="project" value="TreeGrafter"/>
</dbReference>
<dbReference type="PANTHER" id="PTHR47428:SF1">
    <property type="entry name" value="REGULATORY PROTEIN MIG1-RELATED"/>
    <property type="match status" value="1"/>
</dbReference>
<dbReference type="Gene3D" id="3.30.160.60">
    <property type="entry name" value="Classic Zinc Finger"/>
    <property type="match status" value="2"/>
</dbReference>
<evidence type="ECO:0000256" key="3">
    <source>
        <dbReference type="ARBA" id="ARBA00022723"/>
    </source>
</evidence>
<comment type="caution">
    <text evidence="15">The sequence shown here is derived from an EMBL/GenBank/DDBJ whole genome shotgun (WGS) entry which is preliminary data.</text>
</comment>
<keyword evidence="7" id="KW-0805">Transcription regulation</keyword>
<gene>
    <name evidence="15" type="ORF">OHK93_007942</name>
</gene>
<dbReference type="Proteomes" id="UP001161017">
    <property type="component" value="Unassembled WGS sequence"/>
</dbReference>
<dbReference type="InterPro" id="IPR051007">
    <property type="entry name" value="creA/MIG_C2H2-ZnF"/>
</dbReference>
<evidence type="ECO:0000259" key="14">
    <source>
        <dbReference type="PROSITE" id="PS50157"/>
    </source>
</evidence>
<evidence type="ECO:0000256" key="12">
    <source>
        <dbReference type="PROSITE-ProRule" id="PRU00042"/>
    </source>
</evidence>
<feature type="region of interest" description="Disordered" evidence="13">
    <location>
        <begin position="415"/>
        <end position="437"/>
    </location>
</feature>
<keyword evidence="10" id="KW-0539">Nucleus</keyword>
<dbReference type="PROSITE" id="PS00028">
    <property type="entry name" value="ZINC_FINGER_C2H2_1"/>
    <property type="match status" value="2"/>
</dbReference>
<feature type="domain" description="C2H2-type" evidence="14">
    <location>
        <begin position="61"/>
        <end position="90"/>
    </location>
</feature>
<evidence type="ECO:0000256" key="2">
    <source>
        <dbReference type="ARBA" id="ARBA00022491"/>
    </source>
</evidence>
<dbReference type="PANTHER" id="PTHR47428">
    <property type="entry name" value="REGULATORY PROTEIN MIG1-RELATED"/>
    <property type="match status" value="1"/>
</dbReference>
<dbReference type="GO" id="GO:0000978">
    <property type="term" value="F:RNA polymerase II cis-regulatory region sequence-specific DNA binding"/>
    <property type="evidence" value="ECO:0007669"/>
    <property type="project" value="TreeGrafter"/>
</dbReference>
<feature type="region of interest" description="Disordered" evidence="13">
    <location>
        <begin position="74"/>
        <end position="96"/>
    </location>
</feature>
<dbReference type="EMBL" id="JAPUFD010000008">
    <property type="protein sequence ID" value="MDI1488667.1"/>
    <property type="molecule type" value="Genomic_DNA"/>
</dbReference>
<protein>
    <recommendedName>
        <fullName evidence="14">C2H2-type domain-containing protein</fullName>
    </recommendedName>
</protein>
<organism evidence="15 16">
    <name type="scientific">Ramalina farinacea</name>
    <dbReference type="NCBI Taxonomy" id="258253"/>
    <lineage>
        <taxon>Eukaryota</taxon>
        <taxon>Fungi</taxon>
        <taxon>Dikarya</taxon>
        <taxon>Ascomycota</taxon>
        <taxon>Pezizomycotina</taxon>
        <taxon>Lecanoromycetes</taxon>
        <taxon>OSLEUM clade</taxon>
        <taxon>Lecanoromycetidae</taxon>
        <taxon>Lecanorales</taxon>
        <taxon>Lecanorineae</taxon>
        <taxon>Ramalinaceae</taxon>
        <taxon>Ramalina</taxon>
    </lineage>
</organism>
<dbReference type="SUPFAM" id="SSF57667">
    <property type="entry name" value="beta-beta-alpha zinc fingers"/>
    <property type="match status" value="1"/>
</dbReference>
<evidence type="ECO:0000313" key="15">
    <source>
        <dbReference type="EMBL" id="MDI1488667.1"/>
    </source>
</evidence>